<evidence type="ECO:0000313" key="3">
    <source>
        <dbReference type="EMBL" id="GIQ87461.1"/>
    </source>
</evidence>
<feature type="region of interest" description="Disordered" evidence="2">
    <location>
        <begin position="266"/>
        <end position="316"/>
    </location>
</feature>
<feature type="non-terminal residue" evidence="3">
    <location>
        <position position="1"/>
    </location>
</feature>
<sequence length="316" mass="34977">SYVIIYDSDYNPQNDIQALYRTYRIGQERTVRIYRLFCRSCVDQRIVERARRKMLLSHLLLETPNTESGLSSTELNSLLKEGASDLMSTNGESGMAGGTLICDTDLDHKAESQITYNDADIDALLTAPPDKIHLKGVEVDEDTKAQSGARAFFETFHVADFRISEQDMVSRGVVAEEAPDHTQLYSGAGADSVALDRMLMGTACMESSKAPSAVAEMGDTTAENDEDAAGQDAEFWAGLLGDESEEEDLMVDGKRVRKCRLKKIERAGFETSSEEEESESEEDSVVSIEGPGSDYEYENDISISELEEVEVDEEKK</sequence>
<name>A0A9K3GM63_9EUKA</name>
<feature type="compositionally biased region" description="Acidic residues" evidence="2">
    <location>
        <begin position="295"/>
        <end position="316"/>
    </location>
</feature>
<dbReference type="Gene3D" id="3.40.50.300">
    <property type="entry name" value="P-loop containing nucleotide triphosphate hydrolases"/>
    <property type="match status" value="1"/>
</dbReference>
<dbReference type="AlphaFoldDB" id="A0A9K3GM63"/>
<organism evidence="3 4">
    <name type="scientific">Kipferlia bialata</name>
    <dbReference type="NCBI Taxonomy" id="797122"/>
    <lineage>
        <taxon>Eukaryota</taxon>
        <taxon>Metamonada</taxon>
        <taxon>Carpediemonas-like organisms</taxon>
        <taxon>Kipferlia</taxon>
    </lineage>
</organism>
<dbReference type="OrthoDB" id="448448at2759"/>
<dbReference type="GO" id="GO:0140658">
    <property type="term" value="F:ATP-dependent chromatin remodeler activity"/>
    <property type="evidence" value="ECO:0007669"/>
    <property type="project" value="TreeGrafter"/>
</dbReference>
<keyword evidence="1" id="KW-0539">Nucleus</keyword>
<dbReference type="GO" id="GO:0003677">
    <property type="term" value="F:DNA binding"/>
    <property type="evidence" value="ECO:0007669"/>
    <property type="project" value="TreeGrafter"/>
</dbReference>
<dbReference type="GO" id="GO:0003682">
    <property type="term" value="F:chromatin binding"/>
    <property type="evidence" value="ECO:0007669"/>
    <property type="project" value="TreeGrafter"/>
</dbReference>
<evidence type="ECO:0008006" key="5">
    <source>
        <dbReference type="Google" id="ProtNLM"/>
    </source>
</evidence>
<dbReference type="GO" id="GO:0000785">
    <property type="term" value="C:chromatin"/>
    <property type="evidence" value="ECO:0007669"/>
    <property type="project" value="TreeGrafter"/>
</dbReference>
<feature type="compositionally biased region" description="Acidic residues" evidence="2">
    <location>
        <begin position="272"/>
        <end position="284"/>
    </location>
</feature>
<dbReference type="GO" id="GO:0016887">
    <property type="term" value="F:ATP hydrolysis activity"/>
    <property type="evidence" value="ECO:0007669"/>
    <property type="project" value="TreeGrafter"/>
</dbReference>
<dbReference type="EMBL" id="BDIP01003245">
    <property type="protein sequence ID" value="GIQ87461.1"/>
    <property type="molecule type" value="Genomic_DNA"/>
</dbReference>
<dbReference type="InterPro" id="IPR027417">
    <property type="entry name" value="P-loop_NTPase"/>
</dbReference>
<evidence type="ECO:0000256" key="1">
    <source>
        <dbReference type="ARBA" id="ARBA00023242"/>
    </source>
</evidence>
<reference evidence="3 4" key="1">
    <citation type="journal article" date="2018" name="PLoS ONE">
        <title>The draft genome of Kipferlia bialata reveals reductive genome evolution in fornicate parasites.</title>
        <authorList>
            <person name="Tanifuji G."/>
            <person name="Takabayashi S."/>
            <person name="Kume K."/>
            <person name="Takagi M."/>
            <person name="Nakayama T."/>
            <person name="Kamikawa R."/>
            <person name="Inagaki Y."/>
            <person name="Hashimoto T."/>
        </authorList>
    </citation>
    <scope>NUCLEOTIDE SEQUENCE [LARGE SCALE GENOMIC DNA]</scope>
    <source>
        <strain evidence="3">NY0173</strain>
    </source>
</reference>
<gene>
    <name evidence="3" type="ORF">KIPB_009505</name>
</gene>
<feature type="non-terminal residue" evidence="3">
    <location>
        <position position="316"/>
    </location>
</feature>
<evidence type="ECO:0000313" key="4">
    <source>
        <dbReference type="Proteomes" id="UP000265618"/>
    </source>
</evidence>
<evidence type="ECO:0000256" key="2">
    <source>
        <dbReference type="SAM" id="MobiDB-lite"/>
    </source>
</evidence>
<proteinExistence type="predicted"/>
<dbReference type="GO" id="GO:0042393">
    <property type="term" value="F:histone binding"/>
    <property type="evidence" value="ECO:0007669"/>
    <property type="project" value="TreeGrafter"/>
</dbReference>
<dbReference type="PANTHER" id="PTHR45623">
    <property type="entry name" value="CHROMODOMAIN-HELICASE-DNA-BINDING PROTEIN 3-RELATED-RELATED"/>
    <property type="match status" value="1"/>
</dbReference>
<keyword evidence="4" id="KW-1185">Reference proteome</keyword>
<comment type="caution">
    <text evidence="3">The sequence shown here is derived from an EMBL/GenBank/DDBJ whole genome shotgun (WGS) entry which is preliminary data.</text>
</comment>
<dbReference type="GO" id="GO:0005634">
    <property type="term" value="C:nucleus"/>
    <property type="evidence" value="ECO:0007669"/>
    <property type="project" value="TreeGrafter"/>
</dbReference>
<dbReference type="SUPFAM" id="SSF52540">
    <property type="entry name" value="P-loop containing nucleoside triphosphate hydrolases"/>
    <property type="match status" value="1"/>
</dbReference>
<dbReference type="Proteomes" id="UP000265618">
    <property type="component" value="Unassembled WGS sequence"/>
</dbReference>
<protein>
    <recommendedName>
        <fullName evidence="5">Helicase C-terminal domain-containing protein</fullName>
    </recommendedName>
</protein>
<accession>A0A9K3GM63</accession>